<dbReference type="Pfam" id="PF07596">
    <property type="entry name" value="SBP_bac_10"/>
    <property type="match status" value="1"/>
</dbReference>
<dbReference type="Pfam" id="PF07963">
    <property type="entry name" value="N_methyl"/>
    <property type="match status" value="1"/>
</dbReference>
<dbReference type="PANTHER" id="PTHR30093:SF2">
    <property type="entry name" value="TYPE II SECRETION SYSTEM PROTEIN H"/>
    <property type="match status" value="1"/>
</dbReference>
<keyword evidence="1" id="KW-0812">Transmembrane</keyword>
<keyword evidence="4" id="KW-1185">Reference proteome</keyword>
<reference evidence="3 4" key="2">
    <citation type="journal article" date="2011" name="Stand. Genomic Sci.">
        <title>Complete genome sequence of Isosphaera pallida type strain (IS1B).</title>
        <authorList>
            <consortium name="US DOE Joint Genome Institute (JGI-PGF)"/>
            <person name="Goker M."/>
            <person name="Cleland D."/>
            <person name="Saunders E."/>
            <person name="Lapidus A."/>
            <person name="Nolan M."/>
            <person name="Lucas S."/>
            <person name="Hammon N."/>
            <person name="Deshpande S."/>
            <person name="Cheng J.F."/>
            <person name="Tapia R."/>
            <person name="Han C."/>
            <person name="Goodwin L."/>
            <person name="Pitluck S."/>
            <person name="Liolios K."/>
            <person name="Pagani I."/>
            <person name="Ivanova N."/>
            <person name="Mavromatis K."/>
            <person name="Pati A."/>
            <person name="Chen A."/>
            <person name="Palaniappan K."/>
            <person name="Land M."/>
            <person name="Hauser L."/>
            <person name="Chang Y.J."/>
            <person name="Jeffries C.D."/>
            <person name="Detter J.C."/>
            <person name="Beck B."/>
            <person name="Woyke T."/>
            <person name="Bristow J."/>
            <person name="Eisen J.A."/>
            <person name="Markowitz V."/>
            <person name="Hugenholtz P."/>
            <person name="Kyrpides N.C."/>
            <person name="Klenk H.P."/>
        </authorList>
    </citation>
    <scope>NUCLEOTIDE SEQUENCE [LARGE SCALE GENOMIC DNA]</scope>
    <source>
        <strain evidence="4">ATCC 43644 / DSM 9630 / IS1B</strain>
    </source>
</reference>
<dbReference type="SUPFAM" id="SSF54523">
    <property type="entry name" value="Pili subunits"/>
    <property type="match status" value="1"/>
</dbReference>
<dbReference type="Gene3D" id="3.30.700.10">
    <property type="entry name" value="Glycoprotein, Type 4 Pilin"/>
    <property type="match status" value="1"/>
</dbReference>
<dbReference type="PROSITE" id="PS00409">
    <property type="entry name" value="PROKAR_NTER_METHYL"/>
    <property type="match status" value="1"/>
</dbReference>
<proteinExistence type="predicted"/>
<keyword evidence="1" id="KW-0472">Membrane</keyword>
<dbReference type="InterPro" id="IPR012902">
    <property type="entry name" value="N_methyl_site"/>
</dbReference>
<dbReference type="InterPro" id="IPR045584">
    <property type="entry name" value="Pilin-like"/>
</dbReference>
<dbReference type="OrthoDB" id="255848at2"/>
<accession>E8R6H3</accession>
<dbReference type="KEGG" id="ipa:Isop_2306"/>
<name>E8R6H3_ISOPI</name>
<dbReference type="HOGENOM" id="CLU_041661_0_0_0"/>
<dbReference type="Proteomes" id="UP000008631">
    <property type="component" value="Chromosome"/>
</dbReference>
<dbReference type="eggNOG" id="COG2165">
    <property type="taxonomic scope" value="Bacteria"/>
</dbReference>
<gene>
    <name evidence="3" type="ordered locus">Isop_2306</name>
</gene>
<dbReference type="NCBIfam" id="TIGR02532">
    <property type="entry name" value="IV_pilin_GFxxxE"/>
    <property type="match status" value="1"/>
</dbReference>
<sequence length="349" mass="37886">MLDTTPSRLRPVRVRSGFTLIELLVVIAIIAVLIALLLPAVQSAREAARRAQCVNNLKQLGLACHNYESANRCFPPGHFTSVRNTDLAPREGANVFVRLLPFIEGQPQVNAYNMSFSNGSIQNVTIAGLGIATLWCPSDALVSIAQPIDTSSYVLPPGSWRQAYSSYAGNQGTWGLRIRSSDSTFPIRVANMNGVIFGHSTITVASISDGTSNTFLMGEHGHSLLPPSQINYYHWWNSGYYADVFFEAYYPPNMHKRNVGTVAQVGGYDFYAMNASSLHPGGVNMAFADGSVRFIKDTIDSWPIVAGNAPGVGYDSANRIYVLAPGTRLGVWQQLATRNGGEVVSSDAY</sequence>
<feature type="domain" description="DUF1559" evidence="2">
    <location>
        <begin position="42"/>
        <end position="300"/>
    </location>
</feature>
<evidence type="ECO:0000256" key="1">
    <source>
        <dbReference type="SAM" id="Phobius"/>
    </source>
</evidence>
<evidence type="ECO:0000259" key="2">
    <source>
        <dbReference type="Pfam" id="PF07596"/>
    </source>
</evidence>
<protein>
    <recommendedName>
        <fullName evidence="2">DUF1559 domain-containing protein</fullName>
    </recommendedName>
</protein>
<dbReference type="STRING" id="575540.Isop_2306"/>
<dbReference type="InterPro" id="IPR027558">
    <property type="entry name" value="Pre_pil_HX9DG_C"/>
</dbReference>
<evidence type="ECO:0000313" key="4">
    <source>
        <dbReference type="Proteomes" id="UP000008631"/>
    </source>
</evidence>
<dbReference type="PANTHER" id="PTHR30093">
    <property type="entry name" value="GENERAL SECRETION PATHWAY PROTEIN G"/>
    <property type="match status" value="1"/>
</dbReference>
<keyword evidence="1" id="KW-1133">Transmembrane helix</keyword>
<dbReference type="NCBIfam" id="TIGR04294">
    <property type="entry name" value="pre_pil_HX9DG"/>
    <property type="match status" value="1"/>
</dbReference>
<dbReference type="InterPro" id="IPR011453">
    <property type="entry name" value="DUF1559"/>
</dbReference>
<organism evidence="3 4">
    <name type="scientific">Isosphaera pallida (strain ATCC 43644 / DSM 9630 / IS1B)</name>
    <dbReference type="NCBI Taxonomy" id="575540"/>
    <lineage>
        <taxon>Bacteria</taxon>
        <taxon>Pseudomonadati</taxon>
        <taxon>Planctomycetota</taxon>
        <taxon>Planctomycetia</taxon>
        <taxon>Isosphaerales</taxon>
        <taxon>Isosphaeraceae</taxon>
        <taxon>Isosphaera</taxon>
    </lineage>
</organism>
<dbReference type="EMBL" id="CP002353">
    <property type="protein sequence ID" value="ADV62884.1"/>
    <property type="molecule type" value="Genomic_DNA"/>
</dbReference>
<dbReference type="AlphaFoldDB" id="E8R6H3"/>
<reference key="1">
    <citation type="submission" date="2010-11" db="EMBL/GenBank/DDBJ databases">
        <title>The complete sequence of chromosome of Isophaera pallida ATCC 43644.</title>
        <authorList>
            <consortium name="US DOE Joint Genome Institute (JGI-PGF)"/>
            <person name="Lucas S."/>
            <person name="Copeland A."/>
            <person name="Lapidus A."/>
            <person name="Bruce D."/>
            <person name="Goodwin L."/>
            <person name="Pitluck S."/>
            <person name="Kyrpides N."/>
            <person name="Mavromatis K."/>
            <person name="Pagani I."/>
            <person name="Ivanova N."/>
            <person name="Saunders E."/>
            <person name="Brettin T."/>
            <person name="Detter J.C."/>
            <person name="Han C."/>
            <person name="Tapia R."/>
            <person name="Land M."/>
            <person name="Hauser L."/>
            <person name="Markowitz V."/>
            <person name="Cheng J.-F."/>
            <person name="Hugenholtz P."/>
            <person name="Woyke T."/>
            <person name="Wu D."/>
            <person name="Eisen J.A."/>
        </authorList>
    </citation>
    <scope>NUCLEOTIDE SEQUENCE</scope>
    <source>
        <strain>ATCC 43644</strain>
    </source>
</reference>
<dbReference type="RefSeq" id="WP_013565172.1">
    <property type="nucleotide sequence ID" value="NC_014962.1"/>
</dbReference>
<evidence type="ECO:0000313" key="3">
    <source>
        <dbReference type="EMBL" id="ADV62884.1"/>
    </source>
</evidence>
<feature type="transmembrane region" description="Helical" evidence="1">
    <location>
        <begin position="20"/>
        <end position="41"/>
    </location>
</feature>
<dbReference type="InParanoid" id="E8R6H3"/>